<evidence type="ECO:0000256" key="2">
    <source>
        <dbReference type="ARBA" id="ARBA00012150"/>
    </source>
</evidence>
<evidence type="ECO:0000256" key="4">
    <source>
        <dbReference type="ARBA" id="ARBA00047645"/>
    </source>
</evidence>
<organism evidence="8 9">
    <name type="scientific">Aquisalimonas asiatica</name>
    <dbReference type="NCBI Taxonomy" id="406100"/>
    <lineage>
        <taxon>Bacteria</taxon>
        <taxon>Pseudomonadati</taxon>
        <taxon>Pseudomonadota</taxon>
        <taxon>Gammaproteobacteria</taxon>
        <taxon>Chromatiales</taxon>
        <taxon>Ectothiorhodospiraceae</taxon>
        <taxon>Aquisalimonas</taxon>
    </lineage>
</organism>
<evidence type="ECO:0000256" key="5">
    <source>
        <dbReference type="PROSITE-ProRule" id="PRU00520"/>
    </source>
</evidence>
<evidence type="ECO:0000256" key="6">
    <source>
        <dbReference type="RuleBase" id="RU004168"/>
    </source>
</evidence>
<evidence type="ECO:0000259" key="7">
    <source>
        <dbReference type="PROSITE" id="PS51160"/>
    </source>
</evidence>
<comment type="catalytic activity">
    <reaction evidence="4 5">
        <text>an acyl phosphate + H2O = a carboxylate + phosphate + H(+)</text>
        <dbReference type="Rhea" id="RHEA:14965"/>
        <dbReference type="ChEBI" id="CHEBI:15377"/>
        <dbReference type="ChEBI" id="CHEBI:15378"/>
        <dbReference type="ChEBI" id="CHEBI:29067"/>
        <dbReference type="ChEBI" id="CHEBI:43474"/>
        <dbReference type="ChEBI" id="CHEBI:59918"/>
        <dbReference type="EC" id="3.6.1.7"/>
    </reaction>
</comment>
<evidence type="ECO:0000313" key="8">
    <source>
        <dbReference type="EMBL" id="SEO58095.1"/>
    </source>
</evidence>
<dbReference type="SUPFAM" id="SSF56059">
    <property type="entry name" value="Glutathione synthetase ATP-binding domain-like"/>
    <property type="match status" value="1"/>
</dbReference>
<evidence type="ECO:0000313" key="9">
    <source>
        <dbReference type="Proteomes" id="UP000199657"/>
    </source>
</evidence>
<dbReference type="GO" id="GO:0003998">
    <property type="term" value="F:acylphosphatase activity"/>
    <property type="evidence" value="ECO:0007669"/>
    <property type="project" value="UniProtKB-EC"/>
</dbReference>
<dbReference type="Gene3D" id="3.30.70.100">
    <property type="match status" value="1"/>
</dbReference>
<dbReference type="PANTHER" id="PTHR47268">
    <property type="entry name" value="ACYLPHOSPHATASE"/>
    <property type="match status" value="1"/>
</dbReference>
<dbReference type="PROSITE" id="PS00150">
    <property type="entry name" value="ACYLPHOSPHATASE_1"/>
    <property type="match status" value="1"/>
</dbReference>
<proteinExistence type="inferred from homology"/>
<keyword evidence="9" id="KW-1185">Reference proteome</keyword>
<dbReference type="STRING" id="406100.SAMN04488052_101811"/>
<dbReference type="AlphaFoldDB" id="A0A1H8QV81"/>
<accession>A0A1H8QV81</accession>
<gene>
    <name evidence="8" type="ORF">SAMN04488052_101811</name>
</gene>
<sequence length="510" mass="57018">MMVIAIYSELGLNDATESSVRQLAVDAPITSRRPSSRQRMRVLVLCTTANISFRYSRESAKVHTEGGHNNLMTMFDSDNVELIRFCVESLEYKDDLVSSIPDVDVIYNAITDPNRCERALELASGLCDLLGRPVINPPSGVLDTTRERNVERLRHADSVLLPETVRLGSLNGDIGEVIRDAASEGGLTPPFIMRASGFQNGKHAHLIHEPGELRVRVSEPTEVYLLQYHDVSYVDPRAPGSRLYPKYRAFMVDGKLYPIHFRVAEDDWKVHMPQSAPTYRKFPWLYDVASDFLENPSGHFPDGVWSALERAMQQIPLDYFGVDFAVSTDPATAGKLVVFEANAAMRSFLLDSHECVPEHEAAKVVIRATHDLFCKRAGVSPWQFSIPRGKRSPAVEHGFVDSNAPRLVRHLLIRGKVQGVGFREWFWHALYRHGLKGWVRNLNDGRAEAVISGPEDAVTWFLDHFDSPEKARIHEISVSEWQGVPPDGVSIAEDVEMPATAGSNLRGAVV</sequence>
<dbReference type="InterPro" id="IPR036046">
    <property type="entry name" value="Acylphosphatase-like_dom_sf"/>
</dbReference>
<comment type="similarity">
    <text evidence="1 6">Belongs to the acylphosphatase family.</text>
</comment>
<name>A0A1H8QV81_9GAMM</name>
<dbReference type="InterPro" id="IPR001792">
    <property type="entry name" value="Acylphosphatase-like_dom"/>
</dbReference>
<dbReference type="PROSITE" id="PS51160">
    <property type="entry name" value="ACYLPHOSPHATASE_3"/>
    <property type="match status" value="1"/>
</dbReference>
<dbReference type="InterPro" id="IPR020456">
    <property type="entry name" value="Acylphosphatase"/>
</dbReference>
<dbReference type="PANTHER" id="PTHR47268:SF4">
    <property type="entry name" value="ACYLPHOSPHATASE"/>
    <property type="match status" value="1"/>
</dbReference>
<feature type="domain" description="Acylphosphatase-like" evidence="7">
    <location>
        <begin position="408"/>
        <end position="493"/>
    </location>
</feature>
<reference evidence="8 9" key="1">
    <citation type="submission" date="2016-10" db="EMBL/GenBank/DDBJ databases">
        <authorList>
            <person name="de Groot N.N."/>
        </authorList>
    </citation>
    <scope>NUCLEOTIDE SEQUENCE [LARGE SCALE GENOMIC DNA]</scope>
    <source>
        <strain evidence="8 9">CGMCC 1.6291</strain>
    </source>
</reference>
<feature type="active site" evidence="5">
    <location>
        <position position="441"/>
    </location>
</feature>
<dbReference type="SUPFAM" id="SSF54975">
    <property type="entry name" value="Acylphosphatase/BLUF domain-like"/>
    <property type="match status" value="1"/>
</dbReference>
<dbReference type="EC" id="3.6.1.7" evidence="2 5"/>
<dbReference type="InterPro" id="IPR017968">
    <property type="entry name" value="Acylphosphatase_CS"/>
</dbReference>
<protein>
    <recommendedName>
        <fullName evidence="3 5">acylphosphatase</fullName>
        <ecNumber evidence="2 5">3.6.1.7</ecNumber>
    </recommendedName>
</protein>
<evidence type="ECO:0000256" key="3">
    <source>
        <dbReference type="ARBA" id="ARBA00015991"/>
    </source>
</evidence>
<dbReference type="Proteomes" id="UP000199657">
    <property type="component" value="Unassembled WGS sequence"/>
</dbReference>
<feature type="active site" evidence="5">
    <location>
        <position position="423"/>
    </location>
</feature>
<keyword evidence="5" id="KW-0378">Hydrolase</keyword>
<dbReference type="Pfam" id="PF00708">
    <property type="entry name" value="Acylphosphatase"/>
    <property type="match status" value="1"/>
</dbReference>
<evidence type="ECO:0000256" key="1">
    <source>
        <dbReference type="ARBA" id="ARBA00005614"/>
    </source>
</evidence>
<dbReference type="EMBL" id="FOEG01000001">
    <property type="protein sequence ID" value="SEO58095.1"/>
    <property type="molecule type" value="Genomic_DNA"/>
</dbReference>